<feature type="region of interest" description="Disordered" evidence="1">
    <location>
        <begin position="117"/>
        <end position="160"/>
    </location>
</feature>
<protein>
    <submittedName>
        <fullName evidence="2">Uncharacterized protein</fullName>
    </submittedName>
</protein>
<dbReference type="EMBL" id="QRBI01000319">
    <property type="protein sequence ID" value="RMB88586.1"/>
    <property type="molecule type" value="Genomic_DNA"/>
</dbReference>
<sequence>MAKSPGEHWDLLLERRPRIWECGIPAWSCPKPSPVGNVKFLPGAAKTWSLECEIPAWSCPKPSPVGNVEFLQTGAGRVGNWFNILGAARRIQGNQTQRWSNSGASLEHPWSISRASPESLEHPWSIPGASPVHSWSNSRTPPEHPVSNPRVSRASSDPME</sequence>
<dbReference type="AlphaFoldDB" id="A0A3M0J1X8"/>
<keyword evidence="3" id="KW-1185">Reference proteome</keyword>
<organism evidence="2 3">
    <name type="scientific">Hirundo rustica rustica</name>
    <dbReference type="NCBI Taxonomy" id="333673"/>
    <lineage>
        <taxon>Eukaryota</taxon>
        <taxon>Metazoa</taxon>
        <taxon>Chordata</taxon>
        <taxon>Craniata</taxon>
        <taxon>Vertebrata</taxon>
        <taxon>Euteleostomi</taxon>
        <taxon>Archelosauria</taxon>
        <taxon>Archosauria</taxon>
        <taxon>Dinosauria</taxon>
        <taxon>Saurischia</taxon>
        <taxon>Theropoda</taxon>
        <taxon>Coelurosauria</taxon>
        <taxon>Aves</taxon>
        <taxon>Neognathae</taxon>
        <taxon>Neoaves</taxon>
        <taxon>Telluraves</taxon>
        <taxon>Australaves</taxon>
        <taxon>Passeriformes</taxon>
        <taxon>Sylvioidea</taxon>
        <taxon>Hirundinidae</taxon>
        <taxon>Hirundo</taxon>
    </lineage>
</organism>
<dbReference type="Proteomes" id="UP000269221">
    <property type="component" value="Unassembled WGS sequence"/>
</dbReference>
<evidence type="ECO:0000313" key="2">
    <source>
        <dbReference type="EMBL" id="RMB88586.1"/>
    </source>
</evidence>
<evidence type="ECO:0000313" key="3">
    <source>
        <dbReference type="Proteomes" id="UP000269221"/>
    </source>
</evidence>
<accession>A0A3M0J1X8</accession>
<proteinExistence type="predicted"/>
<name>A0A3M0J1X8_HIRRU</name>
<gene>
    <name evidence="2" type="ORF">DUI87_35027</name>
</gene>
<reference evidence="2 3" key="1">
    <citation type="submission" date="2018-07" db="EMBL/GenBank/DDBJ databases">
        <title>A high quality draft genome assembly of the barn swallow (H. rustica rustica).</title>
        <authorList>
            <person name="Formenti G."/>
            <person name="Chiara M."/>
            <person name="Poveda L."/>
            <person name="Francoijs K.-J."/>
            <person name="Bonisoli-Alquati A."/>
            <person name="Canova L."/>
            <person name="Gianfranceschi L."/>
            <person name="Horner D.S."/>
            <person name="Saino N."/>
        </authorList>
    </citation>
    <scope>NUCLEOTIDE SEQUENCE [LARGE SCALE GENOMIC DNA]</scope>
    <source>
        <strain evidence="2">Chelidonia</strain>
        <tissue evidence="2">Blood</tissue>
    </source>
</reference>
<comment type="caution">
    <text evidence="2">The sequence shown here is derived from an EMBL/GenBank/DDBJ whole genome shotgun (WGS) entry which is preliminary data.</text>
</comment>
<evidence type="ECO:0000256" key="1">
    <source>
        <dbReference type="SAM" id="MobiDB-lite"/>
    </source>
</evidence>
<feature type="compositionally biased region" description="Polar residues" evidence="1">
    <location>
        <begin position="149"/>
        <end position="160"/>
    </location>
</feature>